<comment type="caution">
    <text evidence="1">The sequence shown here is derived from an EMBL/GenBank/DDBJ whole genome shotgun (WGS) entry which is preliminary data.</text>
</comment>
<gene>
    <name evidence="1" type="ORF">H2198_007209</name>
</gene>
<organism evidence="1 2">
    <name type="scientific">Neophaeococcomyces mojaviensis</name>
    <dbReference type="NCBI Taxonomy" id="3383035"/>
    <lineage>
        <taxon>Eukaryota</taxon>
        <taxon>Fungi</taxon>
        <taxon>Dikarya</taxon>
        <taxon>Ascomycota</taxon>
        <taxon>Pezizomycotina</taxon>
        <taxon>Eurotiomycetes</taxon>
        <taxon>Chaetothyriomycetidae</taxon>
        <taxon>Chaetothyriales</taxon>
        <taxon>Chaetothyriales incertae sedis</taxon>
        <taxon>Neophaeococcomyces</taxon>
    </lineage>
</organism>
<name>A0ACC3A0R7_9EURO</name>
<keyword evidence="2" id="KW-1185">Reference proteome</keyword>
<dbReference type="EMBL" id="JAPDRQ010000147">
    <property type="protein sequence ID" value="KAJ9653618.1"/>
    <property type="molecule type" value="Genomic_DNA"/>
</dbReference>
<accession>A0ACC3A0R7</accession>
<evidence type="ECO:0000313" key="1">
    <source>
        <dbReference type="EMBL" id="KAJ9653618.1"/>
    </source>
</evidence>
<dbReference type="Proteomes" id="UP001172386">
    <property type="component" value="Unassembled WGS sequence"/>
</dbReference>
<proteinExistence type="predicted"/>
<reference evidence="1" key="1">
    <citation type="submission" date="2022-10" db="EMBL/GenBank/DDBJ databases">
        <title>Culturing micro-colonial fungi from biological soil crusts in the Mojave desert and describing Neophaeococcomyces mojavensis, and introducing the new genera and species Taxawa tesnikishii.</title>
        <authorList>
            <person name="Kurbessoian T."/>
            <person name="Stajich J.E."/>
        </authorList>
    </citation>
    <scope>NUCLEOTIDE SEQUENCE</scope>
    <source>
        <strain evidence="1">JES_112</strain>
    </source>
</reference>
<protein>
    <submittedName>
        <fullName evidence="1">Uncharacterized protein</fullName>
    </submittedName>
</protein>
<sequence length="532" mass="60814">MPYHDPFQPVSTSSMNRLESHHDATDKIASQFFDNASAMRINTDAFIYNAIKSSHPKVTVIDTDTNNCNIISYISATGNGTLARLTNSDNTELFTTSQSSWPSSLYWTTYLPPARRLDGGPGTLVHQPIFDKFLVTWKNHEFLVYVADCRDGTNFIRLSRQYVLTSNPNAAYSLLKIVGAWQNILHNEVWVFDQGYWHKDPQLFASIQKSRWTDIILPEDLKEDLLDTVLRFYGSKETYARLRVPWKRGLIFYGPPGNGKTISIKATMKTLFDREESIPTLYVKSLQSPRGPEYSVSSIFDKARAQAPCYLVFEDLDSMVTDKVRSFFLNAVDGLSENEGILMVGSTNHIERLDPGLAKRPSRFDRKYLFDDPDLEQRTKYCQYWQRKLEDNKDVEFPDKLCPAIAGLMGGFSFAYMQEAFVSALLKIATEQNQAEEEESEWNKKSREGEKMPNEATKVKEGRKDQKVEGEEAWDLVKMEEEIGFVGKDKAVSADDDRGGSDDDFDRYVLWREIKVQIKNLKKELGKGENSV</sequence>
<evidence type="ECO:0000313" key="2">
    <source>
        <dbReference type="Proteomes" id="UP001172386"/>
    </source>
</evidence>